<evidence type="ECO:0000313" key="2">
    <source>
        <dbReference type="Proteomes" id="UP001345219"/>
    </source>
</evidence>
<dbReference type="EMBL" id="JAXIOK010000017">
    <property type="protein sequence ID" value="KAK4750599.1"/>
    <property type="molecule type" value="Genomic_DNA"/>
</dbReference>
<evidence type="ECO:0000313" key="1">
    <source>
        <dbReference type="EMBL" id="KAK4750599.1"/>
    </source>
</evidence>
<name>A0AAN7JNG4_9MYRT</name>
<gene>
    <name evidence="1" type="ORF">SAY87_004081</name>
</gene>
<dbReference type="AlphaFoldDB" id="A0AAN7JNG4"/>
<organism evidence="1 2">
    <name type="scientific">Trapa incisa</name>
    <dbReference type="NCBI Taxonomy" id="236973"/>
    <lineage>
        <taxon>Eukaryota</taxon>
        <taxon>Viridiplantae</taxon>
        <taxon>Streptophyta</taxon>
        <taxon>Embryophyta</taxon>
        <taxon>Tracheophyta</taxon>
        <taxon>Spermatophyta</taxon>
        <taxon>Magnoliopsida</taxon>
        <taxon>eudicotyledons</taxon>
        <taxon>Gunneridae</taxon>
        <taxon>Pentapetalae</taxon>
        <taxon>rosids</taxon>
        <taxon>malvids</taxon>
        <taxon>Myrtales</taxon>
        <taxon>Lythraceae</taxon>
        <taxon>Trapa</taxon>
    </lineage>
</organism>
<accession>A0AAN7JNG4</accession>
<proteinExistence type="predicted"/>
<keyword evidence="2" id="KW-1185">Reference proteome</keyword>
<comment type="caution">
    <text evidence="1">The sequence shown here is derived from an EMBL/GenBank/DDBJ whole genome shotgun (WGS) entry which is preliminary data.</text>
</comment>
<protein>
    <submittedName>
        <fullName evidence="1">Uncharacterized protein</fullName>
    </submittedName>
</protein>
<sequence>MPRIQSDDLEQPEAITPLTLLLYSAVTDPDRPLSWSHPGLVEELNQLLEGSKIVELEESSTIKLSCFISKCLSRYSLVPCFLTQFHS</sequence>
<reference evidence="1 2" key="1">
    <citation type="journal article" date="2023" name="Hortic Res">
        <title>Pangenome of water caltrop reveals structural variations and asymmetric subgenome divergence after allopolyploidization.</title>
        <authorList>
            <person name="Zhang X."/>
            <person name="Chen Y."/>
            <person name="Wang L."/>
            <person name="Yuan Y."/>
            <person name="Fang M."/>
            <person name="Shi L."/>
            <person name="Lu R."/>
            <person name="Comes H.P."/>
            <person name="Ma Y."/>
            <person name="Chen Y."/>
            <person name="Huang G."/>
            <person name="Zhou Y."/>
            <person name="Zheng Z."/>
            <person name="Qiu Y."/>
        </authorList>
    </citation>
    <scope>NUCLEOTIDE SEQUENCE [LARGE SCALE GENOMIC DNA]</scope>
    <source>
        <tissue evidence="1">Roots</tissue>
    </source>
</reference>
<dbReference type="Proteomes" id="UP001345219">
    <property type="component" value="Chromosome 4"/>
</dbReference>